<proteinExistence type="predicted"/>
<sequence>MLKFHIGVEISTRSANENRSAIRSASAKLSRCVSLKACPFIRAYLASAMGPENSGIRSRQRSTTSRSQSGRAWRKPSRKTRAPALDSESGRGEQERCKIFATAHPNALMTASALVTIATFCMAKLIDALCQSAFMVEQQSSGTIMK</sequence>
<feature type="compositionally biased region" description="Low complexity" evidence="1">
    <location>
        <begin position="54"/>
        <end position="71"/>
    </location>
</feature>
<comment type="caution">
    <text evidence="2">The sequence shown here is derived from an EMBL/GenBank/DDBJ whole genome shotgun (WGS) entry which is preliminary data.</text>
</comment>
<evidence type="ECO:0000313" key="3">
    <source>
        <dbReference type="Proteomes" id="UP001565369"/>
    </source>
</evidence>
<keyword evidence="3" id="KW-1185">Reference proteome</keyword>
<protein>
    <submittedName>
        <fullName evidence="2">Uncharacterized protein</fullName>
    </submittedName>
</protein>
<organism evidence="2 3">
    <name type="scientific">Bradyrhizobium ottawaense</name>
    <dbReference type="NCBI Taxonomy" id="931866"/>
    <lineage>
        <taxon>Bacteria</taxon>
        <taxon>Pseudomonadati</taxon>
        <taxon>Pseudomonadota</taxon>
        <taxon>Alphaproteobacteria</taxon>
        <taxon>Hyphomicrobiales</taxon>
        <taxon>Nitrobacteraceae</taxon>
        <taxon>Bradyrhizobium</taxon>
    </lineage>
</organism>
<name>A0ABV4G6F8_9BRAD</name>
<dbReference type="EMBL" id="JBGBZJ010000003">
    <property type="protein sequence ID" value="MEY9459478.1"/>
    <property type="molecule type" value="Genomic_DNA"/>
</dbReference>
<accession>A0ABV4G6F8</accession>
<dbReference type="Proteomes" id="UP001565369">
    <property type="component" value="Unassembled WGS sequence"/>
</dbReference>
<feature type="compositionally biased region" description="Basic residues" evidence="1">
    <location>
        <begin position="72"/>
        <end position="81"/>
    </location>
</feature>
<feature type="region of interest" description="Disordered" evidence="1">
    <location>
        <begin position="51"/>
        <end position="93"/>
    </location>
</feature>
<reference evidence="2 3" key="1">
    <citation type="submission" date="2024-07" db="EMBL/GenBank/DDBJ databases">
        <title>Genomic Encyclopedia of Type Strains, Phase V (KMG-V): Genome sequencing to study the core and pangenomes of soil and plant-associated prokaryotes.</title>
        <authorList>
            <person name="Whitman W."/>
        </authorList>
    </citation>
    <scope>NUCLEOTIDE SEQUENCE [LARGE SCALE GENOMIC DNA]</scope>
    <source>
        <strain evidence="2 3">USDA 152</strain>
    </source>
</reference>
<gene>
    <name evidence="2" type="ORF">ABIG07_008426</name>
</gene>
<evidence type="ECO:0000313" key="2">
    <source>
        <dbReference type="EMBL" id="MEY9459478.1"/>
    </source>
</evidence>
<evidence type="ECO:0000256" key="1">
    <source>
        <dbReference type="SAM" id="MobiDB-lite"/>
    </source>
</evidence>